<comment type="function">
    <text evidence="1">Subunit of the oligosaccharyl transferase (OST) complex that catalyzes the initial transfer of a defined glycan (Glc(3)Man(9)GlcNAc(2) in eukaryotes) from the lipid carrier dolichol-pyrophosphate to an asparagine residue within an Asn-X-Ser/Thr consensus motif in nascent polypeptide chains, the first step in protein N-glycosylation. N-glycosylation occurs cotranslationally and the complex associates with the Sec61 complex at the channel-forming translocon complex that mediates protein translocation across the endoplasmic reticulum (ER). All subunits are required for a maximal enzyme activity.</text>
</comment>
<feature type="domain" description="Ribophorin II C-terminal" evidence="15">
    <location>
        <begin position="177"/>
        <end position="274"/>
    </location>
</feature>
<dbReference type="STRING" id="5643.A0A060S7K1"/>
<evidence type="ECO:0000256" key="2">
    <source>
        <dbReference type="ARBA" id="ARBA00004477"/>
    </source>
</evidence>
<dbReference type="InterPro" id="IPR008814">
    <property type="entry name" value="Swp1"/>
</dbReference>
<feature type="domain" description="Ribophorin II third" evidence="14">
    <location>
        <begin position="32"/>
        <end position="116"/>
    </location>
</feature>
<dbReference type="Proteomes" id="UP000029665">
    <property type="component" value="Unassembled WGS sequence"/>
</dbReference>
<dbReference type="PANTHER" id="PTHR12640:SF0">
    <property type="entry name" value="DOLICHYL-DIPHOSPHOOLIGOSACCHARIDE--PROTEIN GLYCOSYLTRANSFERASE SUBUNIT 2"/>
    <property type="match status" value="1"/>
</dbReference>
<dbReference type="AlphaFoldDB" id="A0A060S7K1"/>
<reference evidence="16" key="1">
    <citation type="submission" date="2014-01" db="EMBL/GenBank/DDBJ databases">
        <title>The genome of the white-rot fungus Pycnoporus cinnabarinus: a basidiomycete model with a versatile arsenal for lignocellulosic biomass breakdown.</title>
        <authorList>
            <person name="Levasseur A."/>
            <person name="Lomascolo A."/>
            <person name="Ruiz-Duenas F.J."/>
            <person name="Uzan E."/>
            <person name="Piumi F."/>
            <person name="Kues U."/>
            <person name="Ram A.F.J."/>
            <person name="Murat C."/>
            <person name="Haon M."/>
            <person name="Benoit I."/>
            <person name="Arfi Y."/>
            <person name="Chevret D."/>
            <person name="Drula E."/>
            <person name="Kwon M.J."/>
            <person name="Gouret P."/>
            <person name="Lesage-Meessen L."/>
            <person name="Lombard V."/>
            <person name="Mariette J."/>
            <person name="Noirot C."/>
            <person name="Park J."/>
            <person name="Patyshakuliyeva A."/>
            <person name="Wieneger R.A.B."/>
            <person name="Wosten H.A.B."/>
            <person name="Martin F."/>
            <person name="Coutinho P.M."/>
            <person name="de Vries R."/>
            <person name="Martinez A.T."/>
            <person name="Klopp C."/>
            <person name="Pontarotti P."/>
            <person name="Henrissat B."/>
            <person name="Record E."/>
        </authorList>
    </citation>
    <scope>NUCLEOTIDE SEQUENCE [LARGE SCALE GENOMIC DNA]</scope>
    <source>
        <strain evidence="16">BRFM137</strain>
    </source>
</reference>
<dbReference type="InterPro" id="IPR055374">
    <property type="entry name" value="Ribophorin_II_3rd"/>
</dbReference>
<evidence type="ECO:0000259" key="14">
    <source>
        <dbReference type="Pfam" id="PF23860"/>
    </source>
</evidence>
<name>A0A060S7K1_PYCCI</name>
<dbReference type="UniPathway" id="UPA00378"/>
<feature type="transmembrane region" description="Helical" evidence="12">
    <location>
        <begin position="248"/>
        <end position="270"/>
    </location>
</feature>
<evidence type="ECO:0000256" key="7">
    <source>
        <dbReference type="ARBA" id="ARBA00022824"/>
    </source>
</evidence>
<evidence type="ECO:0000256" key="1">
    <source>
        <dbReference type="ARBA" id="ARBA00002791"/>
    </source>
</evidence>
<dbReference type="OrthoDB" id="432292at2759"/>
<dbReference type="GO" id="GO:0008250">
    <property type="term" value="C:oligosaccharyltransferase complex"/>
    <property type="evidence" value="ECO:0007669"/>
    <property type="project" value="InterPro"/>
</dbReference>
<evidence type="ECO:0000256" key="5">
    <source>
        <dbReference type="ARBA" id="ARBA00022692"/>
    </source>
</evidence>
<protein>
    <recommendedName>
        <fullName evidence="11">Ribophorin II</fullName>
    </recommendedName>
    <alternativeName>
        <fullName evidence="10">Ribophorin-2</fullName>
    </alternativeName>
</protein>
<comment type="subcellular location">
    <subcellularLocation>
        <location evidence="2">Endoplasmic reticulum membrane</location>
        <topology evidence="2">Multi-pass membrane protein</topology>
    </subcellularLocation>
</comment>
<keyword evidence="17" id="KW-1185">Reference proteome</keyword>
<comment type="caution">
    <text evidence="16">The sequence shown here is derived from an EMBL/GenBank/DDBJ whole genome shotgun (WGS) entry which is preliminary data.</text>
</comment>
<sequence length="280" mass="30482">MAVGAFSWIVFALFAVAAQAASLTLQFPRFTIFASDASQLRSEPISLAHKPSTPLSLGATDILKLTFQVVDKEDGKGIQPHQTFLRFYDEVSGEEGIQPVKVTPGGKAKFELNMARPPASLPPTTTNPLKVSLYLGSFVHPPVQYELFDLIVPPSQPPAQHPDEASFHVRPEIQHTFRPEQKLPPKVISAFFAALLAAPWVVLIGLWTHIGPQVPHLFSPSILPFVAALAAFEALLIWYWVALRLGQVLLYGAILAIPTALTGKRALAALGDRRIGKSSK</sequence>
<keyword evidence="8 12" id="KW-1133">Transmembrane helix</keyword>
<dbReference type="OMA" id="VFFMYYT"/>
<feature type="signal peptide" evidence="13">
    <location>
        <begin position="1"/>
        <end position="20"/>
    </location>
</feature>
<evidence type="ECO:0000256" key="9">
    <source>
        <dbReference type="ARBA" id="ARBA00023136"/>
    </source>
</evidence>
<evidence type="ECO:0000313" key="17">
    <source>
        <dbReference type="Proteomes" id="UP000029665"/>
    </source>
</evidence>
<keyword evidence="5 12" id="KW-0812">Transmembrane</keyword>
<dbReference type="Pfam" id="PF23860">
    <property type="entry name" value="Ribophorin_II_3rd"/>
    <property type="match status" value="1"/>
</dbReference>
<organism evidence="16 17">
    <name type="scientific">Pycnoporus cinnabarinus</name>
    <name type="common">Cinnabar-red polypore</name>
    <name type="synonym">Trametes cinnabarina</name>
    <dbReference type="NCBI Taxonomy" id="5643"/>
    <lineage>
        <taxon>Eukaryota</taxon>
        <taxon>Fungi</taxon>
        <taxon>Dikarya</taxon>
        <taxon>Basidiomycota</taxon>
        <taxon>Agaricomycotina</taxon>
        <taxon>Agaricomycetes</taxon>
        <taxon>Polyporales</taxon>
        <taxon>Polyporaceae</taxon>
        <taxon>Trametes</taxon>
    </lineage>
</organism>
<comment type="similarity">
    <text evidence="4">Belongs to the SWP1 family.</text>
</comment>
<keyword evidence="7" id="KW-0256">Endoplasmic reticulum</keyword>
<evidence type="ECO:0000256" key="11">
    <source>
        <dbReference type="ARBA" id="ARBA00032139"/>
    </source>
</evidence>
<comment type="pathway">
    <text evidence="3">Protein modification; protein glycosylation.</text>
</comment>
<dbReference type="GO" id="GO:0006487">
    <property type="term" value="P:protein N-linked glycosylation"/>
    <property type="evidence" value="ECO:0007669"/>
    <property type="project" value="TreeGrafter"/>
</dbReference>
<keyword evidence="9 12" id="KW-0472">Membrane</keyword>
<dbReference type="Pfam" id="PF25147">
    <property type="entry name" value="Ribophorin_II_C"/>
    <property type="match status" value="1"/>
</dbReference>
<proteinExistence type="inferred from homology"/>
<feature type="chain" id="PRO_5044254613" description="Ribophorin II" evidence="13">
    <location>
        <begin position="21"/>
        <end position="280"/>
    </location>
</feature>
<dbReference type="EMBL" id="CCBP010000083">
    <property type="protein sequence ID" value="CDO70472.1"/>
    <property type="molecule type" value="Genomic_DNA"/>
</dbReference>
<dbReference type="InterPro" id="IPR056790">
    <property type="entry name" value="Ribophorin_II_C"/>
</dbReference>
<evidence type="ECO:0000256" key="12">
    <source>
        <dbReference type="SAM" id="Phobius"/>
    </source>
</evidence>
<feature type="transmembrane region" description="Helical" evidence="12">
    <location>
        <begin position="187"/>
        <end position="210"/>
    </location>
</feature>
<dbReference type="PANTHER" id="PTHR12640">
    <property type="entry name" value="RIBOPHORIN II"/>
    <property type="match status" value="1"/>
</dbReference>
<dbReference type="HOGENOM" id="CLU_051361_1_1_1"/>
<evidence type="ECO:0000256" key="13">
    <source>
        <dbReference type="SAM" id="SignalP"/>
    </source>
</evidence>
<evidence type="ECO:0000256" key="8">
    <source>
        <dbReference type="ARBA" id="ARBA00022989"/>
    </source>
</evidence>
<evidence type="ECO:0000256" key="3">
    <source>
        <dbReference type="ARBA" id="ARBA00004922"/>
    </source>
</evidence>
<gene>
    <name evidence="16" type="ORF">BN946_scf184569.g15</name>
</gene>
<evidence type="ECO:0000259" key="15">
    <source>
        <dbReference type="Pfam" id="PF25147"/>
    </source>
</evidence>
<evidence type="ECO:0000256" key="10">
    <source>
        <dbReference type="ARBA" id="ARBA00030078"/>
    </source>
</evidence>
<evidence type="ECO:0000256" key="6">
    <source>
        <dbReference type="ARBA" id="ARBA00022729"/>
    </source>
</evidence>
<keyword evidence="6 13" id="KW-0732">Signal</keyword>
<evidence type="ECO:0000313" key="16">
    <source>
        <dbReference type="EMBL" id="CDO70472.1"/>
    </source>
</evidence>
<feature type="transmembrane region" description="Helical" evidence="12">
    <location>
        <begin position="222"/>
        <end position="242"/>
    </location>
</feature>
<evidence type="ECO:0000256" key="4">
    <source>
        <dbReference type="ARBA" id="ARBA00009038"/>
    </source>
</evidence>
<accession>A0A060S7K1</accession>